<organism evidence="3 4">
    <name type="scientific">Sedimentitalea todarodis</name>
    <dbReference type="NCBI Taxonomy" id="1631240"/>
    <lineage>
        <taxon>Bacteria</taxon>
        <taxon>Pseudomonadati</taxon>
        <taxon>Pseudomonadota</taxon>
        <taxon>Alphaproteobacteria</taxon>
        <taxon>Rhodobacterales</taxon>
        <taxon>Paracoccaceae</taxon>
        <taxon>Sedimentitalea</taxon>
    </lineage>
</organism>
<dbReference type="PANTHER" id="PTHR30466:SF1">
    <property type="entry name" value="FMN REDUCTASE (NADH) RUTF"/>
    <property type="match status" value="1"/>
</dbReference>
<dbReference type="Gene3D" id="2.30.110.10">
    <property type="entry name" value="Electron Transport, Fmn-binding Protein, Chain A"/>
    <property type="match status" value="1"/>
</dbReference>
<evidence type="ECO:0000313" key="4">
    <source>
        <dbReference type="Proteomes" id="UP001255416"/>
    </source>
</evidence>
<dbReference type="PANTHER" id="PTHR30466">
    <property type="entry name" value="FLAVIN REDUCTASE"/>
    <property type="match status" value="1"/>
</dbReference>
<keyword evidence="4" id="KW-1185">Reference proteome</keyword>
<keyword evidence="1 3" id="KW-0560">Oxidoreductase</keyword>
<sequence>MSDITIIPGPDTSRAYRMALGCFGTGVTVVTTATDEGPLAMTANSFASVSLDPAMVLWCAAKHSKRYQAFVSAQDYSIHILAEDQMDLALHFSRIGTDFSPTSWQPDSAGVPILRGCIARFDCRQTALHDAGDHTIIVGLVQRVMRRPGTGLLHKSGQYGGFSGFDQQG</sequence>
<evidence type="ECO:0000256" key="1">
    <source>
        <dbReference type="ARBA" id="ARBA00023002"/>
    </source>
</evidence>
<protein>
    <submittedName>
        <fullName evidence="3">Flavin reductase family protein</fullName>
        <ecNumber evidence="3">1.-.-.-</ecNumber>
    </submittedName>
</protein>
<dbReference type="Pfam" id="PF01613">
    <property type="entry name" value="Flavin_Reduct"/>
    <property type="match status" value="1"/>
</dbReference>
<dbReference type="InterPro" id="IPR050268">
    <property type="entry name" value="NADH-dep_flavin_reductase"/>
</dbReference>
<dbReference type="GO" id="GO:0016491">
    <property type="term" value="F:oxidoreductase activity"/>
    <property type="evidence" value="ECO:0007669"/>
    <property type="project" value="UniProtKB-KW"/>
</dbReference>
<dbReference type="EC" id="1.-.-.-" evidence="3"/>
<dbReference type="RefSeq" id="WP_316776507.1">
    <property type="nucleotide sequence ID" value="NZ_JASMWN010000008.1"/>
</dbReference>
<dbReference type="InterPro" id="IPR002563">
    <property type="entry name" value="Flavin_Rdtase-like_dom"/>
</dbReference>
<evidence type="ECO:0000259" key="2">
    <source>
        <dbReference type="SMART" id="SM00903"/>
    </source>
</evidence>
<comment type="caution">
    <text evidence="3">The sequence shown here is derived from an EMBL/GenBank/DDBJ whole genome shotgun (WGS) entry which is preliminary data.</text>
</comment>
<dbReference type="EMBL" id="JASMWN010000008">
    <property type="protein sequence ID" value="MDU9004613.1"/>
    <property type="molecule type" value="Genomic_DNA"/>
</dbReference>
<dbReference type="SMART" id="SM00903">
    <property type="entry name" value="Flavin_Reduct"/>
    <property type="match status" value="1"/>
</dbReference>
<dbReference type="Proteomes" id="UP001255416">
    <property type="component" value="Unassembled WGS sequence"/>
</dbReference>
<dbReference type="InterPro" id="IPR012349">
    <property type="entry name" value="Split_barrel_FMN-bd"/>
</dbReference>
<name>A0ABU3VEK3_9RHOB</name>
<gene>
    <name evidence="3" type="ORF">QO231_12210</name>
</gene>
<dbReference type="SUPFAM" id="SSF50475">
    <property type="entry name" value="FMN-binding split barrel"/>
    <property type="match status" value="1"/>
</dbReference>
<reference evidence="4" key="1">
    <citation type="submission" date="2023-05" db="EMBL/GenBank/DDBJ databases">
        <title>Sedimentitalea sp. nov. JM2-8.</title>
        <authorList>
            <person name="Huang J."/>
        </authorList>
    </citation>
    <scope>NUCLEOTIDE SEQUENCE [LARGE SCALE GENOMIC DNA]</scope>
    <source>
        <strain evidence="4">KHS03</strain>
    </source>
</reference>
<feature type="domain" description="Flavin reductase like" evidence="2">
    <location>
        <begin position="20"/>
        <end position="161"/>
    </location>
</feature>
<evidence type="ECO:0000313" key="3">
    <source>
        <dbReference type="EMBL" id="MDU9004613.1"/>
    </source>
</evidence>
<proteinExistence type="predicted"/>
<accession>A0ABU3VEK3</accession>